<sequence length="37" mass="4188">MHCKRQKARPDPKATTAQLLVCIVKGKKQDLTLKLLL</sequence>
<protein>
    <submittedName>
        <fullName evidence="1">Uncharacterized protein</fullName>
    </submittedName>
</protein>
<dbReference type="Proteomes" id="UP000004374">
    <property type="component" value="Unassembled WGS sequence"/>
</dbReference>
<evidence type="ECO:0000313" key="1">
    <source>
        <dbReference type="EMBL" id="GAB60762.1"/>
    </source>
</evidence>
<dbReference type="AlphaFoldDB" id="I1E384"/>
<gene>
    <name evidence="1" type="ORF">RNAN_3793</name>
</gene>
<accession>I1E384</accession>
<organism evidence="1 2">
    <name type="scientific">Rheinheimera nanhaiensis E407-8</name>
    <dbReference type="NCBI Taxonomy" id="562729"/>
    <lineage>
        <taxon>Bacteria</taxon>
        <taxon>Pseudomonadati</taxon>
        <taxon>Pseudomonadota</taxon>
        <taxon>Gammaproteobacteria</taxon>
        <taxon>Chromatiales</taxon>
        <taxon>Chromatiaceae</taxon>
        <taxon>Rheinheimera</taxon>
    </lineage>
</organism>
<name>I1E384_9GAMM</name>
<dbReference type="EMBL" id="BAFK01000048">
    <property type="protein sequence ID" value="GAB60762.1"/>
    <property type="molecule type" value="Genomic_DNA"/>
</dbReference>
<keyword evidence="2" id="KW-1185">Reference proteome</keyword>
<proteinExistence type="predicted"/>
<evidence type="ECO:0000313" key="2">
    <source>
        <dbReference type="Proteomes" id="UP000004374"/>
    </source>
</evidence>
<comment type="caution">
    <text evidence="1">The sequence shown here is derived from an EMBL/GenBank/DDBJ whole genome shotgun (WGS) entry which is preliminary data.</text>
</comment>
<reference evidence="1 2" key="1">
    <citation type="journal article" date="2012" name="J. Bacteriol.">
        <title>Genome Sequence of the Protease-Producing Bacterium Rheinheimera nanhaiensis E407-8T, Isolated from Deep-Sea Sediment of the South China Sea.</title>
        <authorList>
            <person name="Zhang X.-Y."/>
            <person name="Zhang Y.-J."/>
            <person name="Qin Q.-L."/>
            <person name="Xie B.-B."/>
            <person name="Chen X.-L."/>
            <person name="Zhou B.-C."/>
            <person name="Zhang Y.-Z."/>
        </authorList>
    </citation>
    <scope>NUCLEOTIDE SEQUENCE [LARGE SCALE GENOMIC DNA]</scope>
    <source>
        <strain evidence="1 2">E407-8</strain>
    </source>
</reference>